<comment type="cofactor">
    <cofactor evidence="2">
        <name>Mg(2+)</name>
        <dbReference type="ChEBI" id="CHEBI:18420"/>
    </cofactor>
</comment>
<organism evidence="13 14">
    <name type="scientific">Malacoplasma penetrans (strain HF-2)</name>
    <name type="common">Mycoplasma penetrans</name>
    <dbReference type="NCBI Taxonomy" id="272633"/>
    <lineage>
        <taxon>Bacteria</taxon>
        <taxon>Bacillati</taxon>
        <taxon>Mycoplasmatota</taxon>
        <taxon>Mycoplasmoidales</taxon>
        <taxon>Mycoplasmoidaceae</taxon>
        <taxon>Malacoplasma</taxon>
    </lineage>
</organism>
<dbReference type="GO" id="GO:0043137">
    <property type="term" value="P:DNA replication, removal of RNA primer"/>
    <property type="evidence" value="ECO:0007669"/>
    <property type="project" value="TreeGrafter"/>
</dbReference>
<evidence type="ECO:0000256" key="1">
    <source>
        <dbReference type="ARBA" id="ARBA00000077"/>
    </source>
</evidence>
<dbReference type="Gene3D" id="3.40.970.10">
    <property type="entry name" value="Ribonuclease H1, N-terminal domain"/>
    <property type="match status" value="1"/>
</dbReference>
<evidence type="ECO:0000256" key="8">
    <source>
        <dbReference type="ARBA" id="ARBA00022723"/>
    </source>
</evidence>
<dbReference type="CDD" id="cd09277">
    <property type="entry name" value="RNase_HI_bacteria_like"/>
    <property type="match status" value="1"/>
</dbReference>
<evidence type="ECO:0000256" key="4">
    <source>
        <dbReference type="ARBA" id="ARBA00005300"/>
    </source>
</evidence>
<comment type="similarity">
    <text evidence="4">Belongs to the RNase H family.</text>
</comment>
<keyword evidence="9" id="KW-0255">Endonuclease</keyword>
<dbReference type="RefSeq" id="WP_011077762.1">
    <property type="nucleotide sequence ID" value="NC_004432.1"/>
</dbReference>
<reference evidence="13 14" key="1">
    <citation type="journal article" date="2002" name="Nucleic Acids Res.">
        <title>The complete genomic sequence of Mycoplasma penetrans, an intracellular bacterial pathogen in humans.</title>
        <authorList>
            <person name="Sasaki Y."/>
            <person name="Ishikawa J."/>
            <person name="Yamashita A."/>
            <person name="Oshima K."/>
            <person name="Kenri T."/>
            <person name="Furuya K."/>
            <person name="Yoshino C."/>
            <person name="Horino A."/>
            <person name="Shiba T."/>
            <person name="Sasaki T."/>
            <person name="Hattori M."/>
        </authorList>
    </citation>
    <scope>NUCLEOTIDE SEQUENCE [LARGE SCALE GENOMIC DNA]</scope>
    <source>
        <strain evidence="13 14">HF-2</strain>
    </source>
</reference>
<gene>
    <name evidence="13" type="ordered locus">MYPE9460</name>
</gene>
<dbReference type="PANTHER" id="PTHR10642">
    <property type="entry name" value="RIBONUCLEASE H1"/>
    <property type="match status" value="1"/>
</dbReference>
<comment type="catalytic activity">
    <reaction evidence="1">
        <text>Endonucleolytic cleavage to 5'-phosphomonoester.</text>
        <dbReference type="EC" id="3.1.26.4"/>
    </reaction>
</comment>
<dbReference type="STRING" id="272633.gene:10732067"/>
<dbReference type="KEGG" id="mpe:MYPE9460"/>
<dbReference type="InterPro" id="IPR002156">
    <property type="entry name" value="RNaseH_domain"/>
</dbReference>
<dbReference type="InterPro" id="IPR011320">
    <property type="entry name" value="RNase_H1_N"/>
</dbReference>
<evidence type="ECO:0000313" key="14">
    <source>
        <dbReference type="Proteomes" id="UP000002522"/>
    </source>
</evidence>
<dbReference type="EMBL" id="BA000026">
    <property type="protein sequence ID" value="BAC44733.1"/>
    <property type="molecule type" value="Genomic_DNA"/>
</dbReference>
<dbReference type="InterPro" id="IPR036397">
    <property type="entry name" value="RNaseH_sf"/>
</dbReference>
<dbReference type="Proteomes" id="UP000002522">
    <property type="component" value="Chromosome"/>
</dbReference>
<dbReference type="EC" id="3.1.26.4" evidence="5"/>
<evidence type="ECO:0000256" key="6">
    <source>
        <dbReference type="ARBA" id="ARBA00017721"/>
    </source>
</evidence>
<dbReference type="InterPro" id="IPR050092">
    <property type="entry name" value="RNase_H"/>
</dbReference>
<evidence type="ECO:0000256" key="7">
    <source>
        <dbReference type="ARBA" id="ARBA00022722"/>
    </source>
</evidence>
<dbReference type="SUPFAM" id="SSF55658">
    <property type="entry name" value="L9 N-domain-like"/>
    <property type="match status" value="1"/>
</dbReference>
<dbReference type="AlphaFoldDB" id="Q8EUI0"/>
<evidence type="ECO:0000256" key="5">
    <source>
        <dbReference type="ARBA" id="ARBA00012180"/>
    </source>
</evidence>
<keyword evidence="11" id="KW-0460">Magnesium</keyword>
<dbReference type="GO" id="GO:0004523">
    <property type="term" value="F:RNA-DNA hybrid ribonuclease activity"/>
    <property type="evidence" value="ECO:0007669"/>
    <property type="project" value="UniProtKB-EC"/>
</dbReference>
<dbReference type="FunFam" id="3.40.970.10:FF:000002">
    <property type="entry name" value="Ribonuclease H"/>
    <property type="match status" value="1"/>
</dbReference>
<evidence type="ECO:0000256" key="10">
    <source>
        <dbReference type="ARBA" id="ARBA00022801"/>
    </source>
</evidence>
<dbReference type="InterPro" id="IPR009027">
    <property type="entry name" value="Ribosomal_bL9/RNase_H1_N"/>
</dbReference>
<comment type="function">
    <text evidence="3">Endonuclease that specifically degrades the RNA of RNA-DNA hybrids.</text>
</comment>
<keyword evidence="7" id="KW-0540">Nuclease</keyword>
<dbReference type="Pfam" id="PF00075">
    <property type="entry name" value="RNase_H"/>
    <property type="match status" value="1"/>
</dbReference>
<evidence type="ECO:0000256" key="9">
    <source>
        <dbReference type="ARBA" id="ARBA00022759"/>
    </source>
</evidence>
<dbReference type="GO" id="GO:0003676">
    <property type="term" value="F:nucleic acid binding"/>
    <property type="evidence" value="ECO:0007669"/>
    <property type="project" value="InterPro"/>
</dbReference>
<dbReference type="InParanoid" id="Q8EUI0"/>
<dbReference type="PANTHER" id="PTHR10642:SF26">
    <property type="entry name" value="RIBONUCLEASE H1"/>
    <property type="match status" value="1"/>
</dbReference>
<dbReference type="SUPFAM" id="SSF53098">
    <property type="entry name" value="Ribonuclease H-like"/>
    <property type="match status" value="1"/>
</dbReference>
<dbReference type="Pfam" id="PF01693">
    <property type="entry name" value="Cauli_VI"/>
    <property type="match status" value="1"/>
</dbReference>
<dbReference type="GO" id="GO:0046872">
    <property type="term" value="F:metal ion binding"/>
    <property type="evidence" value="ECO:0007669"/>
    <property type="project" value="UniProtKB-KW"/>
</dbReference>
<dbReference type="eggNOG" id="COG0328">
    <property type="taxonomic scope" value="Bacteria"/>
</dbReference>
<keyword evidence="8" id="KW-0479">Metal-binding</keyword>
<dbReference type="InterPro" id="IPR037056">
    <property type="entry name" value="RNase_H1_N_sf"/>
</dbReference>
<evidence type="ECO:0000256" key="11">
    <source>
        <dbReference type="ARBA" id="ARBA00022842"/>
    </source>
</evidence>
<dbReference type="InterPro" id="IPR012337">
    <property type="entry name" value="RNaseH-like_sf"/>
</dbReference>
<evidence type="ECO:0000256" key="2">
    <source>
        <dbReference type="ARBA" id="ARBA00001946"/>
    </source>
</evidence>
<dbReference type="eggNOG" id="COG3341">
    <property type="taxonomic scope" value="Bacteria"/>
</dbReference>
<dbReference type="HOGENOM" id="CLU_030894_2_1_14"/>
<evidence type="ECO:0000256" key="3">
    <source>
        <dbReference type="ARBA" id="ARBA00004065"/>
    </source>
</evidence>
<dbReference type="PROSITE" id="PS50879">
    <property type="entry name" value="RNASE_H_1"/>
    <property type="match status" value="1"/>
</dbReference>
<keyword evidence="14" id="KW-1185">Reference proteome</keyword>
<feature type="domain" description="RNase H type-1" evidence="12">
    <location>
        <begin position="72"/>
        <end position="217"/>
    </location>
</feature>
<keyword evidence="10" id="KW-0378">Hydrolase</keyword>
<evidence type="ECO:0000259" key="12">
    <source>
        <dbReference type="PROSITE" id="PS50879"/>
    </source>
</evidence>
<accession>Q8EUI0</accession>
<proteinExistence type="inferred from homology"/>
<evidence type="ECO:0000313" key="13">
    <source>
        <dbReference type="EMBL" id="BAC44733.1"/>
    </source>
</evidence>
<name>Q8EUI0_MALP2</name>
<protein>
    <recommendedName>
        <fullName evidence="6">Ribonuclease H</fullName>
        <ecNumber evidence="5">3.1.26.4</ecNumber>
    </recommendedName>
</protein>
<dbReference type="Gene3D" id="3.30.420.10">
    <property type="entry name" value="Ribonuclease H-like superfamily/Ribonuclease H"/>
    <property type="match status" value="1"/>
</dbReference>
<sequence>MSKKYYAVVKGKKPGIFETWKECESNVKGFKGAIYKSFFSYEEAKQYLDSNNSSDEIRNDNELKKVIEADTLNGIVSIFVDGSYNKFLQQIGYGILIINSSNKNDWIKINNKLTEKEFNEYKKHLNISGEIIGTLEAIKYCVNHNLNKIKIYYDYEGIEKWANNSWDAKTPISLMYKQSLSQLLKSFNISLMFQKVKAHSDIEYNDIADSLAKQSVGIKS</sequence>